<dbReference type="OrthoDB" id="7629852at2"/>
<sequence length="594" mass="63590">MSTSTPRRTRMARSAASWSIDPDALTWRSGTVVPTLRQTKDRRRKAAVFCLVLASNISLLPAARGWGMQGTFVSEETMMRRIAGFALAASIAFATASCNQSAEPPAATQAQEIAWRHGDVEDALAEAKETGKPVLLYWGAEWCPPCAQMKVTLFKDPDFIAKTQDFITVYLDGDTEGAQKWGEHFGTSGYPTVIALSPDGEEITRLSSSTMASELPELLTLAAGRSRTINAVMADAKADPSSLSAEDWKILSGFDWGNDPKRFAEAKDEGALIAKLAEAAPDPAMKRRFALMAVAREAKTDDDGNMTLTAGQAKTVQDILPTILKSPAEAASNQALISYIGSDLVAALPKGAGRDALVADLGKTLAAMHADPKQSLLDRTTALRGQVALAEKTGGIGDDLKTEVRKWVAKVDKDAGDELVRKSVISYAAVALDEIGDRDAARKLLLAEVGKSQSSYYYMSVLSGFAQEDGDKMAAVDWARKAYEAAKGPATRVQWAADYSRTVMELTPADKDAVRISADAVLAELGKSPDSYYQRTRRSVERWSEALMAWSAKNDGGEVLGELKSQLAKVCAGQGKAKAATGESASCASLMQPA</sequence>
<dbReference type="AlphaFoldDB" id="A0A437H103"/>
<keyword evidence="2" id="KW-0812">Transmembrane</keyword>
<dbReference type="InterPro" id="IPR013766">
    <property type="entry name" value="Thioredoxin_domain"/>
</dbReference>
<dbReference type="Pfam" id="PF13899">
    <property type="entry name" value="Thioredoxin_7"/>
    <property type="match status" value="1"/>
</dbReference>
<feature type="transmembrane region" description="Helical" evidence="2">
    <location>
        <begin position="46"/>
        <end position="66"/>
    </location>
</feature>
<keyword evidence="1" id="KW-0732">Signal</keyword>
<gene>
    <name evidence="4" type="ORF">EKN06_03825</name>
</gene>
<dbReference type="PANTHER" id="PTHR15337:SF11">
    <property type="entry name" value="THIOREDOXIN DOMAIN-CONTAINING PROTEIN"/>
    <property type="match status" value="1"/>
</dbReference>
<dbReference type="PROSITE" id="PS51352">
    <property type="entry name" value="THIOREDOXIN_2"/>
    <property type="match status" value="1"/>
</dbReference>
<dbReference type="InterPro" id="IPR036249">
    <property type="entry name" value="Thioredoxin-like_sf"/>
</dbReference>
<dbReference type="EMBL" id="RXOL01000001">
    <property type="protein sequence ID" value="RVQ69324.1"/>
    <property type="molecule type" value="Genomic_DNA"/>
</dbReference>
<comment type="caution">
    <text evidence="4">The sequence shown here is derived from an EMBL/GenBank/DDBJ whole genome shotgun (WGS) entry which is preliminary data.</text>
</comment>
<name>A0A437H103_9SPHN</name>
<dbReference type="InterPro" id="IPR051099">
    <property type="entry name" value="AGR/TXD"/>
</dbReference>
<keyword evidence="2" id="KW-1133">Transmembrane helix</keyword>
<dbReference type="Proteomes" id="UP000283003">
    <property type="component" value="Unassembled WGS sequence"/>
</dbReference>
<evidence type="ECO:0000313" key="4">
    <source>
        <dbReference type="EMBL" id="RVQ69324.1"/>
    </source>
</evidence>
<proteinExistence type="predicted"/>
<accession>A0A437H103</accession>
<evidence type="ECO:0000256" key="1">
    <source>
        <dbReference type="ARBA" id="ARBA00022729"/>
    </source>
</evidence>
<protein>
    <submittedName>
        <fullName evidence="4">DUF255 domain-containing protein</fullName>
    </submittedName>
</protein>
<dbReference type="SUPFAM" id="SSF52833">
    <property type="entry name" value="Thioredoxin-like"/>
    <property type="match status" value="1"/>
</dbReference>
<organism evidence="4 5">
    <name type="scientific">Croceicoccus ponticola</name>
    <dbReference type="NCBI Taxonomy" id="2217664"/>
    <lineage>
        <taxon>Bacteria</taxon>
        <taxon>Pseudomonadati</taxon>
        <taxon>Pseudomonadota</taxon>
        <taxon>Alphaproteobacteria</taxon>
        <taxon>Sphingomonadales</taxon>
        <taxon>Erythrobacteraceae</taxon>
        <taxon>Croceicoccus</taxon>
    </lineage>
</organism>
<reference evidence="4 5" key="1">
    <citation type="submission" date="2018-12" db="EMBL/GenBank/DDBJ databases">
        <title>Croceicoccus ponticola sp. nov., a lipolytic bacterium isolated from seawater.</title>
        <authorList>
            <person name="Yoon J.-H."/>
        </authorList>
    </citation>
    <scope>NUCLEOTIDE SEQUENCE [LARGE SCALE GENOMIC DNA]</scope>
    <source>
        <strain evidence="4 5">GM-16</strain>
    </source>
</reference>
<evidence type="ECO:0000256" key="2">
    <source>
        <dbReference type="SAM" id="Phobius"/>
    </source>
</evidence>
<keyword evidence="5" id="KW-1185">Reference proteome</keyword>
<evidence type="ECO:0000313" key="5">
    <source>
        <dbReference type="Proteomes" id="UP000283003"/>
    </source>
</evidence>
<dbReference type="Gene3D" id="3.40.30.10">
    <property type="entry name" value="Glutaredoxin"/>
    <property type="match status" value="1"/>
</dbReference>
<evidence type="ECO:0000259" key="3">
    <source>
        <dbReference type="PROSITE" id="PS51352"/>
    </source>
</evidence>
<dbReference type="PANTHER" id="PTHR15337">
    <property type="entry name" value="ANTERIOR GRADIENT PROTEIN-RELATED"/>
    <property type="match status" value="1"/>
</dbReference>
<keyword evidence="2" id="KW-0472">Membrane</keyword>
<feature type="domain" description="Thioredoxin" evidence="3">
    <location>
        <begin position="102"/>
        <end position="224"/>
    </location>
</feature>